<evidence type="ECO:0008006" key="3">
    <source>
        <dbReference type="Google" id="ProtNLM"/>
    </source>
</evidence>
<protein>
    <recommendedName>
        <fullName evidence="3">Esterase</fullName>
    </recommendedName>
</protein>
<reference evidence="1 2" key="1">
    <citation type="submission" date="2023-03" db="EMBL/GenBank/DDBJ databases">
        <title>Isolation and description of six Streptomyces strains from soil environments, able to metabolize different microbial glucans.</title>
        <authorList>
            <person name="Widen T."/>
            <person name="Larsbrink J."/>
        </authorList>
    </citation>
    <scope>NUCLEOTIDE SEQUENCE [LARGE SCALE GENOMIC DNA]</scope>
    <source>
        <strain evidence="1 2">Alt2</strain>
    </source>
</reference>
<accession>A0ABY9IU42</accession>
<sequence length="131" mass="14498">MNGRARLLSRACTTGWGDWIHGELWLLPSSLVRRRLGFVATVANGKGPTVVWPLPEADVTEAAAEQIRAEHRTNTVLPLADIASARIHRGFASDRVSLRMKDGAQHKLLWLSADPAYDVLVDALAPWLRRP</sequence>
<keyword evidence="2" id="KW-1185">Reference proteome</keyword>
<dbReference type="RefSeq" id="WP_219572355.1">
    <property type="nucleotide sequence ID" value="NZ_CP120988.1"/>
</dbReference>
<organism evidence="1 2">
    <name type="scientific">Streptomyces poriferorum</name>
    <dbReference type="NCBI Taxonomy" id="2798799"/>
    <lineage>
        <taxon>Bacteria</taxon>
        <taxon>Bacillati</taxon>
        <taxon>Actinomycetota</taxon>
        <taxon>Actinomycetes</taxon>
        <taxon>Kitasatosporales</taxon>
        <taxon>Streptomycetaceae</taxon>
        <taxon>Streptomyces</taxon>
    </lineage>
</organism>
<dbReference type="EMBL" id="CP120988">
    <property type="protein sequence ID" value="WLQ58957.1"/>
    <property type="molecule type" value="Genomic_DNA"/>
</dbReference>
<name>A0ABY9IU42_9ACTN</name>
<evidence type="ECO:0000313" key="2">
    <source>
        <dbReference type="Proteomes" id="UP001235744"/>
    </source>
</evidence>
<proteinExistence type="predicted"/>
<evidence type="ECO:0000313" key="1">
    <source>
        <dbReference type="EMBL" id="WLQ58957.1"/>
    </source>
</evidence>
<gene>
    <name evidence="1" type="ORF">P8A19_27580</name>
</gene>
<dbReference type="Proteomes" id="UP001235744">
    <property type="component" value="Chromosome"/>
</dbReference>